<keyword evidence="3" id="KW-1185">Reference proteome</keyword>
<feature type="compositionally biased region" description="Basic and acidic residues" evidence="1">
    <location>
        <begin position="149"/>
        <end position="160"/>
    </location>
</feature>
<dbReference type="Proteomes" id="UP001163046">
    <property type="component" value="Unassembled WGS sequence"/>
</dbReference>
<reference evidence="2" key="1">
    <citation type="submission" date="2023-01" db="EMBL/GenBank/DDBJ databases">
        <title>Genome assembly of the deep-sea coral Lophelia pertusa.</title>
        <authorList>
            <person name="Herrera S."/>
            <person name="Cordes E."/>
        </authorList>
    </citation>
    <scope>NUCLEOTIDE SEQUENCE</scope>
    <source>
        <strain evidence="2">USNM1676648</strain>
        <tissue evidence="2">Polyp</tissue>
    </source>
</reference>
<name>A0A9X0CHQ8_9CNID</name>
<dbReference type="EMBL" id="MU827779">
    <property type="protein sequence ID" value="KAJ7339323.1"/>
    <property type="molecule type" value="Genomic_DNA"/>
</dbReference>
<evidence type="ECO:0000256" key="1">
    <source>
        <dbReference type="SAM" id="MobiDB-lite"/>
    </source>
</evidence>
<gene>
    <name evidence="2" type="ORF">OS493_005714</name>
</gene>
<feature type="compositionally biased region" description="Polar residues" evidence="1">
    <location>
        <begin position="133"/>
        <end position="146"/>
    </location>
</feature>
<organism evidence="2 3">
    <name type="scientific">Desmophyllum pertusum</name>
    <dbReference type="NCBI Taxonomy" id="174260"/>
    <lineage>
        <taxon>Eukaryota</taxon>
        <taxon>Metazoa</taxon>
        <taxon>Cnidaria</taxon>
        <taxon>Anthozoa</taxon>
        <taxon>Hexacorallia</taxon>
        <taxon>Scleractinia</taxon>
        <taxon>Caryophylliina</taxon>
        <taxon>Caryophylliidae</taxon>
        <taxon>Desmophyllum</taxon>
    </lineage>
</organism>
<accession>A0A9X0CHQ8</accession>
<evidence type="ECO:0000313" key="2">
    <source>
        <dbReference type="EMBL" id="KAJ7339323.1"/>
    </source>
</evidence>
<proteinExistence type="predicted"/>
<feature type="region of interest" description="Disordered" evidence="1">
    <location>
        <begin position="1"/>
        <end position="90"/>
    </location>
</feature>
<feature type="compositionally biased region" description="Polar residues" evidence="1">
    <location>
        <begin position="79"/>
        <end position="88"/>
    </location>
</feature>
<comment type="caution">
    <text evidence="2">The sequence shown here is derived from an EMBL/GenBank/DDBJ whole genome shotgun (WGS) entry which is preliminary data.</text>
</comment>
<evidence type="ECO:0000313" key="3">
    <source>
        <dbReference type="Proteomes" id="UP001163046"/>
    </source>
</evidence>
<protein>
    <submittedName>
        <fullName evidence="2">Uncharacterized protein</fullName>
    </submittedName>
</protein>
<dbReference type="AlphaFoldDB" id="A0A9X0CHQ8"/>
<feature type="compositionally biased region" description="Basic and acidic residues" evidence="1">
    <location>
        <begin position="1"/>
        <end position="18"/>
    </location>
</feature>
<sequence>MKTPTEERAGLSENDQRPECTPPTSFDQGHEDNFGSKGAGVINATRQATGADQTDLTDVVPRATASTAPPLEGHAERISGSTDLQRGNTALGGETAVTALNTNSAEAVRGPVVLEGSQILNSSETRDAGSAEPITTSENSSDNSQIMPDDQKQLGKESEKGRKKHG</sequence>
<feature type="compositionally biased region" description="Polar residues" evidence="1">
    <location>
        <begin position="44"/>
        <end position="56"/>
    </location>
</feature>
<feature type="region of interest" description="Disordered" evidence="1">
    <location>
        <begin position="118"/>
        <end position="166"/>
    </location>
</feature>